<dbReference type="InterPro" id="IPR050082">
    <property type="entry name" value="RNA_methyltr_RlmE"/>
</dbReference>
<dbReference type="EC" id="2.1.1.166" evidence="6 11"/>
<keyword evidence="16" id="KW-1185">Reference proteome</keyword>
<evidence type="ECO:0000256" key="9">
    <source>
        <dbReference type="ARBA" id="ARBA00042745"/>
    </source>
</evidence>
<dbReference type="Pfam" id="PF01728">
    <property type="entry name" value="FtsJ"/>
    <property type="match status" value="1"/>
</dbReference>
<evidence type="ECO:0000256" key="1">
    <source>
        <dbReference type="ARBA" id="ARBA00022552"/>
    </source>
</evidence>
<evidence type="ECO:0000256" key="5">
    <source>
        <dbReference type="ARBA" id="ARBA00037569"/>
    </source>
</evidence>
<protein>
    <recommendedName>
        <fullName evidence="7 11">Ribosomal RNA large subunit methyltransferase E</fullName>
        <ecNumber evidence="6 11">2.1.1.166</ecNumber>
    </recommendedName>
    <alternativeName>
        <fullName evidence="9 11">23S rRNA Um2552 methyltransferase</fullName>
    </alternativeName>
    <alternativeName>
        <fullName evidence="8 11">rRNA (uridine-2'-O-)-methyltransferase</fullName>
    </alternativeName>
</protein>
<dbReference type="InterPro" id="IPR002877">
    <property type="entry name" value="RNA_MeTrfase_FtsJ_dom"/>
</dbReference>
<feature type="region of interest" description="Disordered" evidence="13">
    <location>
        <begin position="1"/>
        <end position="28"/>
    </location>
</feature>
<dbReference type="AlphaFoldDB" id="A0A7W4VMH7"/>
<evidence type="ECO:0000256" key="13">
    <source>
        <dbReference type="SAM" id="MobiDB-lite"/>
    </source>
</evidence>
<keyword evidence="1 11" id="KW-0698">rRNA processing</keyword>
<evidence type="ECO:0000259" key="14">
    <source>
        <dbReference type="Pfam" id="PF01728"/>
    </source>
</evidence>
<keyword evidence="4 11" id="KW-0949">S-adenosyl-L-methionine</keyword>
<comment type="catalytic activity">
    <reaction evidence="10 11">
        <text>uridine(2552) in 23S rRNA + S-adenosyl-L-methionine = 2'-O-methyluridine(2552) in 23S rRNA + S-adenosyl-L-homocysteine + H(+)</text>
        <dbReference type="Rhea" id="RHEA:42720"/>
        <dbReference type="Rhea" id="RHEA-COMP:10202"/>
        <dbReference type="Rhea" id="RHEA-COMP:10203"/>
        <dbReference type="ChEBI" id="CHEBI:15378"/>
        <dbReference type="ChEBI" id="CHEBI:57856"/>
        <dbReference type="ChEBI" id="CHEBI:59789"/>
        <dbReference type="ChEBI" id="CHEBI:65315"/>
        <dbReference type="ChEBI" id="CHEBI:74478"/>
        <dbReference type="EC" id="2.1.1.166"/>
    </reaction>
</comment>
<feature type="binding site" evidence="11">
    <location>
        <position position="103"/>
    </location>
    <ligand>
        <name>S-adenosyl-L-methionine</name>
        <dbReference type="ChEBI" id="CHEBI:59789"/>
    </ligand>
</feature>
<evidence type="ECO:0000256" key="12">
    <source>
        <dbReference type="PIRSR" id="PIRSR005461-1"/>
    </source>
</evidence>
<dbReference type="EMBL" id="JACHWB010000003">
    <property type="protein sequence ID" value="MBB3019841.1"/>
    <property type="molecule type" value="Genomic_DNA"/>
</dbReference>
<evidence type="ECO:0000313" key="15">
    <source>
        <dbReference type="EMBL" id="MBB3019841.1"/>
    </source>
</evidence>
<feature type="binding site" evidence="11">
    <location>
        <position position="143"/>
    </location>
    <ligand>
        <name>S-adenosyl-L-methionine</name>
        <dbReference type="ChEBI" id="CHEBI:59789"/>
    </ligand>
</feature>
<evidence type="ECO:0000256" key="3">
    <source>
        <dbReference type="ARBA" id="ARBA00022679"/>
    </source>
</evidence>
<comment type="similarity">
    <text evidence="11">Belongs to the class I-like SAM-binding methyltransferase superfamily. RNA methyltransferase RlmE family.</text>
</comment>
<name>A0A7W4VMH7_9HYPH</name>
<proteinExistence type="inferred from homology"/>
<evidence type="ECO:0000256" key="8">
    <source>
        <dbReference type="ARBA" id="ARBA00041995"/>
    </source>
</evidence>
<feature type="active site" description="Proton acceptor" evidence="11 12">
    <location>
        <position position="183"/>
    </location>
</feature>
<dbReference type="GO" id="GO:0005737">
    <property type="term" value="C:cytoplasm"/>
    <property type="evidence" value="ECO:0007669"/>
    <property type="project" value="UniProtKB-SubCell"/>
</dbReference>
<dbReference type="PANTHER" id="PTHR10920:SF18">
    <property type="entry name" value="RRNA METHYLTRANSFERASE 2, MITOCHONDRIAL"/>
    <property type="match status" value="1"/>
</dbReference>
<evidence type="ECO:0000256" key="2">
    <source>
        <dbReference type="ARBA" id="ARBA00022603"/>
    </source>
</evidence>
<keyword evidence="2 11" id="KW-0489">Methyltransferase</keyword>
<dbReference type="RefSeq" id="WP_183451232.1">
    <property type="nucleotide sequence ID" value="NZ_JACHWB010000003.1"/>
</dbReference>
<keyword evidence="11" id="KW-0963">Cytoplasm</keyword>
<evidence type="ECO:0000256" key="11">
    <source>
        <dbReference type="HAMAP-Rule" id="MF_01547"/>
    </source>
</evidence>
<feature type="binding site" evidence="11">
    <location>
        <position position="83"/>
    </location>
    <ligand>
        <name>S-adenosyl-L-methionine</name>
        <dbReference type="ChEBI" id="CHEBI:59789"/>
    </ligand>
</feature>
<evidence type="ECO:0000256" key="6">
    <source>
        <dbReference type="ARBA" id="ARBA00038861"/>
    </source>
</evidence>
<comment type="subcellular location">
    <subcellularLocation>
        <location evidence="11">Cytoplasm</location>
    </subcellularLocation>
</comment>
<accession>A0A7W4VMH7</accession>
<reference evidence="15 16" key="1">
    <citation type="submission" date="2020-08" db="EMBL/GenBank/DDBJ databases">
        <title>The Agave Microbiome: Exploring the role of microbial communities in plant adaptations to desert environments.</title>
        <authorList>
            <person name="Partida-Martinez L.P."/>
        </authorList>
    </citation>
    <scope>NUCLEOTIDE SEQUENCE [LARGE SCALE GENOMIC DNA]</scope>
    <source>
        <strain evidence="15 16">AT3.9</strain>
    </source>
</reference>
<dbReference type="InterPro" id="IPR015507">
    <property type="entry name" value="rRNA-MeTfrase_E"/>
</dbReference>
<dbReference type="FunFam" id="3.40.50.150:FF:000005">
    <property type="entry name" value="Ribosomal RNA large subunit methyltransferase E"/>
    <property type="match status" value="1"/>
</dbReference>
<dbReference type="Gene3D" id="3.40.50.150">
    <property type="entry name" value="Vaccinia Virus protein VP39"/>
    <property type="match status" value="1"/>
</dbReference>
<evidence type="ECO:0000256" key="10">
    <source>
        <dbReference type="ARBA" id="ARBA00048970"/>
    </source>
</evidence>
<dbReference type="HAMAP" id="MF_01547">
    <property type="entry name" value="RNA_methyltr_E"/>
    <property type="match status" value="1"/>
</dbReference>
<comment type="function">
    <text evidence="5 11">Specifically methylates the uridine in position 2552 of 23S rRNA at the 2'-O position of the ribose in the fully assembled 50S ribosomal subunit.</text>
</comment>
<keyword evidence="3 11" id="KW-0808">Transferase</keyword>
<dbReference type="Proteomes" id="UP000532010">
    <property type="component" value="Unassembled WGS sequence"/>
</dbReference>
<feature type="binding site" evidence="11">
    <location>
        <position position="119"/>
    </location>
    <ligand>
        <name>S-adenosyl-L-methionine</name>
        <dbReference type="ChEBI" id="CHEBI:59789"/>
    </ligand>
</feature>
<dbReference type="GO" id="GO:0008650">
    <property type="term" value="F:rRNA (uridine-2'-O-)-methyltransferase activity"/>
    <property type="evidence" value="ECO:0007669"/>
    <property type="project" value="UniProtKB-UniRule"/>
</dbReference>
<evidence type="ECO:0000313" key="16">
    <source>
        <dbReference type="Proteomes" id="UP000532010"/>
    </source>
</evidence>
<dbReference type="PIRSF" id="PIRSF005461">
    <property type="entry name" value="23S_rRNA_mtase"/>
    <property type="match status" value="1"/>
</dbReference>
<dbReference type="PANTHER" id="PTHR10920">
    <property type="entry name" value="RIBOSOMAL RNA METHYLTRANSFERASE"/>
    <property type="match status" value="1"/>
</dbReference>
<feature type="domain" description="Ribosomal RNA methyltransferase FtsJ" evidence="14">
    <location>
        <begin position="51"/>
        <end position="226"/>
    </location>
</feature>
<gene>
    <name evidence="11" type="primary">rlmE</name>
    <name evidence="11" type="synonym">ftsJ</name>
    <name evidence="11" type="synonym">rrmJ</name>
    <name evidence="15" type="ORF">FHR70_002906</name>
</gene>
<feature type="binding site" evidence="11">
    <location>
        <position position="85"/>
    </location>
    <ligand>
        <name>S-adenosyl-L-methionine</name>
        <dbReference type="ChEBI" id="CHEBI:59789"/>
    </ligand>
</feature>
<dbReference type="SUPFAM" id="SSF53335">
    <property type="entry name" value="S-adenosyl-L-methionine-dependent methyltransferases"/>
    <property type="match status" value="1"/>
</dbReference>
<dbReference type="InterPro" id="IPR029063">
    <property type="entry name" value="SAM-dependent_MTases_sf"/>
</dbReference>
<evidence type="ECO:0000256" key="4">
    <source>
        <dbReference type="ARBA" id="ARBA00022691"/>
    </source>
</evidence>
<evidence type="ECO:0000256" key="7">
    <source>
        <dbReference type="ARBA" id="ARBA00041129"/>
    </source>
</evidence>
<organism evidence="15 16">
    <name type="scientific">Microvirga lupini</name>
    <dbReference type="NCBI Taxonomy" id="420324"/>
    <lineage>
        <taxon>Bacteria</taxon>
        <taxon>Pseudomonadati</taxon>
        <taxon>Pseudomonadota</taxon>
        <taxon>Alphaproteobacteria</taxon>
        <taxon>Hyphomicrobiales</taxon>
        <taxon>Methylobacteriaceae</taxon>
        <taxon>Microvirga</taxon>
    </lineage>
</organism>
<sequence>MSAKSSSGSGSGVRNLKQRVKTANKRSLSSQKWLERQLNDPYVARAKREGYRSRAAFKLLEIDEKYRILKPGQRVVDLGAAPGGWSQIAAKVVGPKGKVVGIDLLPIDPMPGVEFIQLDFLDESAPGKLIEMLGGPADIVMSDMAANTTGHKKTDHLRIIGLAEAAIYFAREILAPGGAFIAKVFQGGTENQLLADLKRDFAVVRHVKPAASRADSAELYVMATGFRGRADETPEA</sequence>
<comment type="caution">
    <text evidence="15">The sequence shown here is derived from an EMBL/GenBank/DDBJ whole genome shotgun (WGS) entry which is preliminary data.</text>
</comment>